<name>A0A915IWC7_ROMCU</name>
<protein>
    <submittedName>
        <fullName evidence="7">AAA+ ATPase domain-containing protein</fullName>
    </submittedName>
</protein>
<dbReference type="GO" id="GO:0016887">
    <property type="term" value="F:ATP hydrolysis activity"/>
    <property type="evidence" value="ECO:0007669"/>
    <property type="project" value="InterPro"/>
</dbReference>
<dbReference type="GO" id="GO:0005634">
    <property type="term" value="C:nucleus"/>
    <property type="evidence" value="ECO:0007669"/>
    <property type="project" value="UniProtKB-SubCell"/>
</dbReference>
<dbReference type="PANTHER" id="PTHR46765:SF1">
    <property type="entry name" value="P-LOOP CONTAINING NUCLEOSIDE TRIPHOSPHATE HYDROLASES SUPERFAMILY PROTEIN"/>
    <property type="match status" value="1"/>
</dbReference>
<dbReference type="Pfam" id="PF00004">
    <property type="entry name" value="AAA"/>
    <property type="match status" value="1"/>
</dbReference>
<dbReference type="SUPFAM" id="SSF52540">
    <property type="entry name" value="P-loop containing nucleoside triphosphate hydrolases"/>
    <property type="match status" value="1"/>
</dbReference>
<sequence>MSLTLTPNNCHSCKEPHHCSSTSGIWKGVNRTLLTWLKLWDESVFKIERPKQKAQQPKKPIFGNDFNKFNRNGQRPHRKPFMDSDDLPTELDKYKRPQHKIALMCGTPGVGKTTLAHVCAQHCGYFVCEMNASDDRTLDAFRKQLEIVTQMSATLDGRKKPHCLIIDEIDGAPAASINYLISFAKTIDSDNHSSGKNQQILRRPIICICNDLYVPALTELRKIALVLHVPPIEIRRLSDRLNMITKRENIMCDSTAFELLCEKTDRDVRSCLNTLQFLSLKSADPSDEKKTSKISSNEIKSESFGLKDAHKTLFAVWGDIFRLPKFTR</sequence>
<evidence type="ECO:0000256" key="2">
    <source>
        <dbReference type="ARBA" id="ARBA00023242"/>
    </source>
</evidence>
<dbReference type="GO" id="GO:0005524">
    <property type="term" value="F:ATP binding"/>
    <property type="evidence" value="ECO:0007669"/>
    <property type="project" value="InterPro"/>
</dbReference>
<dbReference type="Gene3D" id="1.10.8.60">
    <property type="match status" value="1"/>
</dbReference>
<proteinExistence type="inferred from homology"/>
<dbReference type="Gene3D" id="3.40.50.300">
    <property type="entry name" value="P-loop containing nucleotide triphosphate hydrolases"/>
    <property type="match status" value="1"/>
</dbReference>
<dbReference type="InterPro" id="IPR003593">
    <property type="entry name" value="AAA+_ATPase"/>
</dbReference>
<keyword evidence="6" id="KW-1185">Reference proteome</keyword>
<dbReference type="InterPro" id="IPR027417">
    <property type="entry name" value="P-loop_NTPase"/>
</dbReference>
<dbReference type="Proteomes" id="UP000887565">
    <property type="component" value="Unplaced"/>
</dbReference>
<comment type="subcellular location">
    <subcellularLocation>
        <location evidence="1">Nucleus</location>
    </subcellularLocation>
</comment>
<evidence type="ECO:0000313" key="6">
    <source>
        <dbReference type="Proteomes" id="UP000887565"/>
    </source>
</evidence>
<dbReference type="WBParaSite" id="nRc.2.0.1.t18091-RA">
    <property type="protein sequence ID" value="nRc.2.0.1.t18091-RA"/>
    <property type="gene ID" value="nRc.2.0.1.g18091"/>
</dbReference>
<evidence type="ECO:0000256" key="1">
    <source>
        <dbReference type="ARBA" id="ARBA00004123"/>
    </source>
</evidence>
<evidence type="ECO:0000259" key="5">
    <source>
        <dbReference type="SMART" id="SM00382"/>
    </source>
</evidence>
<evidence type="ECO:0000256" key="4">
    <source>
        <dbReference type="SAM" id="MobiDB-lite"/>
    </source>
</evidence>
<dbReference type="InterPro" id="IPR053016">
    <property type="entry name" value="CTF18-RFC_complex"/>
</dbReference>
<accession>A0A915IWC7</accession>
<dbReference type="PANTHER" id="PTHR46765">
    <property type="entry name" value="P-LOOP CONTAINING NUCLEOSIDE TRIPHOSPHATE HYDROLASES SUPERFAMILY PROTEIN"/>
    <property type="match status" value="1"/>
</dbReference>
<keyword evidence="2" id="KW-0539">Nucleus</keyword>
<dbReference type="CDD" id="cd00009">
    <property type="entry name" value="AAA"/>
    <property type="match status" value="1"/>
</dbReference>
<dbReference type="SMART" id="SM00382">
    <property type="entry name" value="AAA"/>
    <property type="match status" value="1"/>
</dbReference>
<evidence type="ECO:0000313" key="7">
    <source>
        <dbReference type="WBParaSite" id="nRc.2.0.1.t18091-RA"/>
    </source>
</evidence>
<feature type="domain" description="AAA+ ATPase" evidence="5">
    <location>
        <begin position="98"/>
        <end position="233"/>
    </location>
</feature>
<dbReference type="AlphaFoldDB" id="A0A915IWC7"/>
<evidence type="ECO:0000256" key="3">
    <source>
        <dbReference type="ARBA" id="ARBA00043975"/>
    </source>
</evidence>
<organism evidence="6 7">
    <name type="scientific">Romanomermis culicivorax</name>
    <name type="common">Nematode worm</name>
    <dbReference type="NCBI Taxonomy" id="13658"/>
    <lineage>
        <taxon>Eukaryota</taxon>
        <taxon>Metazoa</taxon>
        <taxon>Ecdysozoa</taxon>
        <taxon>Nematoda</taxon>
        <taxon>Enoplea</taxon>
        <taxon>Dorylaimia</taxon>
        <taxon>Mermithida</taxon>
        <taxon>Mermithoidea</taxon>
        <taxon>Mermithidae</taxon>
        <taxon>Romanomermis</taxon>
    </lineage>
</organism>
<feature type="region of interest" description="Disordered" evidence="4">
    <location>
        <begin position="50"/>
        <end position="87"/>
    </location>
</feature>
<dbReference type="InterPro" id="IPR003959">
    <property type="entry name" value="ATPase_AAA_core"/>
</dbReference>
<comment type="similarity">
    <text evidence="3">Belongs to the activator 1 small subunits family. CTF18 subfamily.</text>
</comment>
<reference evidence="7" key="1">
    <citation type="submission" date="2022-11" db="UniProtKB">
        <authorList>
            <consortium name="WormBaseParasite"/>
        </authorList>
    </citation>
    <scope>IDENTIFICATION</scope>
</reference>